<gene>
    <name evidence="8" type="ORF">SAMN04487834_10803</name>
</gene>
<accession>A0A1H6X2N4</accession>
<evidence type="ECO:0000256" key="3">
    <source>
        <dbReference type="ARBA" id="ARBA00022448"/>
    </source>
</evidence>
<name>A0A1H6X2N4_9FIRM</name>
<comment type="subcellular location">
    <subcellularLocation>
        <location evidence="1">Cell membrane</location>
        <topology evidence="1">Multi-pass membrane protein</topology>
    </subcellularLocation>
</comment>
<dbReference type="GO" id="GO:0005886">
    <property type="term" value="C:plasma membrane"/>
    <property type="evidence" value="ECO:0007669"/>
    <property type="project" value="UniProtKB-SubCell"/>
</dbReference>
<dbReference type="InterPro" id="IPR011701">
    <property type="entry name" value="MFS"/>
</dbReference>
<keyword evidence="5 7" id="KW-1133">Transmembrane helix</keyword>
<reference evidence="9" key="1">
    <citation type="submission" date="2016-10" db="EMBL/GenBank/DDBJ databases">
        <authorList>
            <person name="Varghese N."/>
        </authorList>
    </citation>
    <scope>NUCLEOTIDE SEQUENCE [LARGE SCALE GENOMIC DNA]</scope>
    <source>
        <strain evidence="9">DSM 20406</strain>
    </source>
</reference>
<organism evidence="8 9">
    <name type="scientific">Sharpea azabuensis</name>
    <dbReference type="NCBI Taxonomy" id="322505"/>
    <lineage>
        <taxon>Bacteria</taxon>
        <taxon>Bacillati</taxon>
        <taxon>Bacillota</taxon>
        <taxon>Erysipelotrichia</taxon>
        <taxon>Erysipelotrichales</taxon>
        <taxon>Coprobacillaceae</taxon>
        <taxon>Sharpea</taxon>
    </lineage>
</organism>
<dbReference type="Pfam" id="PF07690">
    <property type="entry name" value="MFS_1"/>
    <property type="match status" value="1"/>
</dbReference>
<feature type="transmembrane region" description="Helical" evidence="7">
    <location>
        <begin position="64"/>
        <end position="83"/>
    </location>
</feature>
<feature type="transmembrane region" description="Helical" evidence="7">
    <location>
        <begin position="151"/>
        <end position="172"/>
    </location>
</feature>
<keyword evidence="4 7" id="KW-0812">Transmembrane</keyword>
<keyword evidence="3" id="KW-0813">Transport</keyword>
<dbReference type="SUPFAM" id="SSF103473">
    <property type="entry name" value="MFS general substrate transporter"/>
    <property type="match status" value="1"/>
</dbReference>
<keyword evidence="6 7" id="KW-0472">Membrane</keyword>
<dbReference type="PANTHER" id="PTHR23514:SF3">
    <property type="entry name" value="BYPASS OF STOP CODON PROTEIN 6"/>
    <property type="match status" value="1"/>
</dbReference>
<dbReference type="AlphaFoldDB" id="A0A1H6X2N4"/>
<evidence type="ECO:0008006" key="10">
    <source>
        <dbReference type="Google" id="ProtNLM"/>
    </source>
</evidence>
<proteinExistence type="inferred from homology"/>
<evidence type="ECO:0000256" key="1">
    <source>
        <dbReference type="ARBA" id="ARBA00004651"/>
    </source>
</evidence>
<dbReference type="Proteomes" id="UP000183028">
    <property type="component" value="Unassembled WGS sequence"/>
</dbReference>
<dbReference type="EMBL" id="FNYK01000080">
    <property type="protein sequence ID" value="SEJ23359.1"/>
    <property type="molecule type" value="Genomic_DNA"/>
</dbReference>
<dbReference type="GO" id="GO:0022857">
    <property type="term" value="F:transmembrane transporter activity"/>
    <property type="evidence" value="ECO:0007669"/>
    <property type="project" value="InterPro"/>
</dbReference>
<dbReference type="PANTHER" id="PTHR23514">
    <property type="entry name" value="BYPASS OF STOP CODON PROTEIN 6"/>
    <property type="match status" value="1"/>
</dbReference>
<evidence type="ECO:0000256" key="7">
    <source>
        <dbReference type="SAM" id="Phobius"/>
    </source>
</evidence>
<evidence type="ECO:0000256" key="6">
    <source>
        <dbReference type="ARBA" id="ARBA00023136"/>
    </source>
</evidence>
<feature type="transmembrane region" description="Helical" evidence="7">
    <location>
        <begin position="89"/>
        <end position="110"/>
    </location>
</feature>
<dbReference type="InterPro" id="IPR036259">
    <property type="entry name" value="MFS_trans_sf"/>
</dbReference>
<evidence type="ECO:0000256" key="2">
    <source>
        <dbReference type="ARBA" id="ARBA00008335"/>
    </source>
</evidence>
<evidence type="ECO:0000256" key="4">
    <source>
        <dbReference type="ARBA" id="ARBA00022692"/>
    </source>
</evidence>
<dbReference type="InterPro" id="IPR051788">
    <property type="entry name" value="MFS_Transporter"/>
</dbReference>
<evidence type="ECO:0000313" key="8">
    <source>
        <dbReference type="EMBL" id="SEJ23359.1"/>
    </source>
</evidence>
<keyword evidence="9" id="KW-1185">Reference proteome</keyword>
<sequence length="177" mass="18152">MLMMLCAGASEQAVSQWASAFAEKGLGLTKQLGDLLGPMLFAVCMGTSRTVYGKMGHRLDLKKFMNASVALCIGAYLVIILIPNPVITLLATGIVGFAVGIFWPGTFSLASAGIKGSGTLMFALLALAGDLGCSGGPSLAGAIMYASGGNMMLGIGAAIIFQVLMGIGLYTADKKIY</sequence>
<dbReference type="Gene3D" id="1.20.1250.20">
    <property type="entry name" value="MFS general substrate transporter like domains"/>
    <property type="match status" value="1"/>
</dbReference>
<comment type="similarity">
    <text evidence="2">Belongs to the major facilitator superfamily.</text>
</comment>
<protein>
    <recommendedName>
        <fullName evidence="10">Major Facilitator Superfamily protein</fullName>
    </recommendedName>
</protein>
<feature type="transmembrane region" description="Helical" evidence="7">
    <location>
        <begin position="122"/>
        <end position="145"/>
    </location>
</feature>
<evidence type="ECO:0000256" key="5">
    <source>
        <dbReference type="ARBA" id="ARBA00022989"/>
    </source>
</evidence>
<evidence type="ECO:0000313" key="9">
    <source>
        <dbReference type="Proteomes" id="UP000183028"/>
    </source>
</evidence>